<protein>
    <submittedName>
        <fullName evidence="2">Uncharacterized protein</fullName>
    </submittedName>
</protein>
<dbReference type="Proteomes" id="UP000887580">
    <property type="component" value="Unplaced"/>
</dbReference>
<sequence>MLITDHFKVTRETFLDTGEGRVPPGECVCVAKWTNGETGHISVPYILHTKAFEKYFTSVNNGVEIGHNTYRTVFRMRMQHERLANALANLNINPTTSTAPADPPARQQPPTTSSAAPARQQPPQNSSRAPRP</sequence>
<reference evidence="2" key="1">
    <citation type="submission" date="2022-11" db="UniProtKB">
        <authorList>
            <consortium name="WormBaseParasite"/>
        </authorList>
    </citation>
    <scope>IDENTIFICATION</scope>
</reference>
<name>A0AC35FG86_9BILA</name>
<accession>A0AC35FG86</accession>
<dbReference type="WBParaSite" id="PS1159_v2.g16510.t1">
    <property type="protein sequence ID" value="PS1159_v2.g16510.t1"/>
    <property type="gene ID" value="PS1159_v2.g16510"/>
</dbReference>
<evidence type="ECO:0000313" key="1">
    <source>
        <dbReference type="Proteomes" id="UP000887580"/>
    </source>
</evidence>
<evidence type="ECO:0000313" key="2">
    <source>
        <dbReference type="WBParaSite" id="PS1159_v2.g16510.t1"/>
    </source>
</evidence>
<proteinExistence type="predicted"/>
<organism evidence="1 2">
    <name type="scientific">Panagrolaimus sp. PS1159</name>
    <dbReference type="NCBI Taxonomy" id="55785"/>
    <lineage>
        <taxon>Eukaryota</taxon>
        <taxon>Metazoa</taxon>
        <taxon>Ecdysozoa</taxon>
        <taxon>Nematoda</taxon>
        <taxon>Chromadorea</taxon>
        <taxon>Rhabditida</taxon>
        <taxon>Tylenchina</taxon>
        <taxon>Panagrolaimomorpha</taxon>
        <taxon>Panagrolaimoidea</taxon>
        <taxon>Panagrolaimidae</taxon>
        <taxon>Panagrolaimus</taxon>
    </lineage>
</organism>